<feature type="domain" description="TonB-dependent receptor plug" evidence="19">
    <location>
        <begin position="60"/>
        <end position="174"/>
    </location>
</feature>
<dbReference type="PANTHER" id="PTHR30069:SF8">
    <property type="entry name" value="TONB-DEPENDENT SIDEROPHORE RECEPTOR PROTEIN"/>
    <property type="match status" value="1"/>
</dbReference>
<protein>
    <submittedName>
        <fullName evidence="20">TonB-dependent siderophore receptor</fullName>
    </submittedName>
</protein>
<evidence type="ECO:0000256" key="15">
    <source>
        <dbReference type="PROSITE-ProRule" id="PRU10144"/>
    </source>
</evidence>
<evidence type="ECO:0000259" key="19">
    <source>
        <dbReference type="Pfam" id="PF07715"/>
    </source>
</evidence>
<dbReference type="Proteomes" id="UP000245216">
    <property type="component" value="Unassembled WGS sequence"/>
</dbReference>
<accession>A0A2U2BIX1</accession>
<evidence type="ECO:0000256" key="10">
    <source>
        <dbReference type="ARBA" id="ARBA00023077"/>
    </source>
</evidence>
<organism evidence="20 21">
    <name type="scientific">Alcaligenes faecalis</name>
    <dbReference type="NCBI Taxonomy" id="511"/>
    <lineage>
        <taxon>Bacteria</taxon>
        <taxon>Pseudomonadati</taxon>
        <taxon>Pseudomonadota</taxon>
        <taxon>Betaproteobacteria</taxon>
        <taxon>Burkholderiales</taxon>
        <taxon>Alcaligenaceae</taxon>
        <taxon>Alcaligenes</taxon>
    </lineage>
</organism>
<dbReference type="GO" id="GO:0038023">
    <property type="term" value="F:signaling receptor activity"/>
    <property type="evidence" value="ECO:0007669"/>
    <property type="project" value="InterPro"/>
</dbReference>
<dbReference type="PROSITE" id="PS52016">
    <property type="entry name" value="TONB_DEPENDENT_REC_3"/>
    <property type="match status" value="1"/>
</dbReference>
<dbReference type="Pfam" id="PF00593">
    <property type="entry name" value="TonB_dep_Rec_b-barrel"/>
    <property type="match status" value="1"/>
</dbReference>
<evidence type="ECO:0000256" key="6">
    <source>
        <dbReference type="ARBA" id="ARBA00022692"/>
    </source>
</evidence>
<dbReference type="InterPro" id="IPR036942">
    <property type="entry name" value="Beta-barrel_TonB_sf"/>
</dbReference>
<proteinExistence type="inferred from homology"/>
<reference evidence="20 21" key="1">
    <citation type="submission" date="2018-05" db="EMBL/GenBank/DDBJ databases">
        <title>Genome Sequence of an Efficient Indole-Degrading Bacterium, Alcaligenes sp.YBY.</title>
        <authorList>
            <person name="Yang B."/>
        </authorList>
    </citation>
    <scope>NUCLEOTIDE SEQUENCE [LARGE SCALE GENOMIC DNA]</scope>
    <source>
        <strain evidence="20 21">YBY</strain>
    </source>
</reference>
<dbReference type="NCBIfam" id="TIGR01783">
    <property type="entry name" value="TonB-siderophor"/>
    <property type="match status" value="1"/>
</dbReference>
<sequence>MNLSAPPARRPIFALGLLATALAASFSANAQTSSVRGGVTSLEEIRVLPSAEEAVKQAPGVSTITAKDIEKRPPANDLSELIRTMPGVNLTGNSPSGSYGNSRQIDLRGMGPENTLILIDGKPVSSRDSIRMGRDGERNTRGDSNWVPVNAIERIEVLRGPAASRYGSGAAGGVVNIITKAPTDTFSGSVTAYGLIPEDSNYGSTRRTGFNLSGPIADKLSFRVYGNIAKTDADKPALNAKSSGIDVSETNVPPAGREGVRNKDINGLVRLDINRDHRLELEGSFSRQGNIFAGERLFTNGNATIASLADDGAETNIMYRRAGSLSHYGDYGQGRTSRLTFAYEGTTNSRLNEGMAGAGEGSISNPGTGSVSELRSLNISGEYNTPLQIANKHVLMTVGFEHRDQSLDDDYATRSGQTINGNSDSKSKAKTTAAYVEGNIELTEALTVTPGVRFDHHSKFGDNWSPSLNASYFITDNITLKGGIARAFKAPNLYQSNPNYLYQTRGNGCPYDPVTGQRVSGPCYIFGNDNLSPERSINKEIGLAYDNAGWAAGLTYFQNDYSNKIVADMGDQTIPDAVYIGGSLVRPFQWVNSGKAVIRGLEGNLTIPILGENGDTLSLSNNLTYMITNKSKETNQPLTVIPRYTLNSTLDWRVNDRLSMLATATLYGKQKPRSHNLSNNSEVKGDGLRERGSYAIFGLSGAYQVTKSTNIRLGVNNLFDKRLYREDSGSGQGANTYNEPGRQYYATLTASF</sequence>
<feature type="chain" id="PRO_5015452892" evidence="17">
    <location>
        <begin position="31"/>
        <end position="752"/>
    </location>
</feature>
<dbReference type="InterPro" id="IPR012910">
    <property type="entry name" value="Plug_dom"/>
</dbReference>
<evidence type="ECO:0000256" key="1">
    <source>
        <dbReference type="ARBA" id="ARBA00004571"/>
    </source>
</evidence>
<evidence type="ECO:0000256" key="9">
    <source>
        <dbReference type="ARBA" id="ARBA00023065"/>
    </source>
</evidence>
<dbReference type="PANTHER" id="PTHR30069">
    <property type="entry name" value="TONB-DEPENDENT OUTER MEMBRANE RECEPTOR"/>
    <property type="match status" value="1"/>
</dbReference>
<evidence type="ECO:0000256" key="2">
    <source>
        <dbReference type="ARBA" id="ARBA00009810"/>
    </source>
</evidence>
<dbReference type="EMBL" id="QEXO01000003">
    <property type="protein sequence ID" value="PWE13960.1"/>
    <property type="molecule type" value="Genomic_DNA"/>
</dbReference>
<evidence type="ECO:0000256" key="16">
    <source>
        <dbReference type="RuleBase" id="RU003357"/>
    </source>
</evidence>
<evidence type="ECO:0000256" key="17">
    <source>
        <dbReference type="SAM" id="SignalP"/>
    </source>
</evidence>
<dbReference type="RefSeq" id="WP_109089221.1">
    <property type="nucleotide sequence ID" value="NZ_CP047670.1"/>
</dbReference>
<comment type="caution">
    <text evidence="20">The sequence shown here is derived from an EMBL/GenBank/DDBJ whole genome shotgun (WGS) entry which is preliminary data.</text>
</comment>
<dbReference type="AlphaFoldDB" id="A0A2U2BIX1"/>
<comment type="subcellular location">
    <subcellularLocation>
        <location evidence="1 14">Cell outer membrane</location>
        <topology evidence="1 14">Multi-pass membrane protein</topology>
    </subcellularLocation>
</comment>
<keyword evidence="4 14" id="KW-1134">Transmembrane beta strand</keyword>
<reference evidence="20 21" key="2">
    <citation type="submission" date="2018-05" db="EMBL/GenBank/DDBJ databases">
        <authorList>
            <person name="Lanie J.A."/>
            <person name="Ng W.-L."/>
            <person name="Kazmierczak K.M."/>
            <person name="Andrzejewski T.M."/>
            <person name="Davidsen T.M."/>
            <person name="Wayne K.J."/>
            <person name="Tettelin H."/>
            <person name="Glass J.I."/>
            <person name="Rusch D."/>
            <person name="Podicherti R."/>
            <person name="Tsui H.-C.T."/>
            <person name="Winkler M.E."/>
        </authorList>
    </citation>
    <scope>NUCLEOTIDE SEQUENCE [LARGE SCALE GENOMIC DNA]</scope>
    <source>
        <strain evidence="20 21">YBY</strain>
    </source>
</reference>
<keyword evidence="7 17" id="KW-0732">Signal</keyword>
<name>A0A2U2BIX1_ALCFA</name>
<keyword evidence="3 14" id="KW-0813">Transport</keyword>
<dbReference type="InterPro" id="IPR010917">
    <property type="entry name" value="TonB_rcpt_CS"/>
</dbReference>
<evidence type="ECO:0000256" key="5">
    <source>
        <dbReference type="ARBA" id="ARBA00022496"/>
    </source>
</evidence>
<dbReference type="Pfam" id="PF07715">
    <property type="entry name" value="Plug"/>
    <property type="match status" value="1"/>
</dbReference>
<dbReference type="GO" id="GO:0009279">
    <property type="term" value="C:cell outer membrane"/>
    <property type="evidence" value="ECO:0007669"/>
    <property type="project" value="UniProtKB-SubCell"/>
</dbReference>
<evidence type="ECO:0000256" key="13">
    <source>
        <dbReference type="ARBA" id="ARBA00023237"/>
    </source>
</evidence>
<evidence type="ECO:0000256" key="3">
    <source>
        <dbReference type="ARBA" id="ARBA00022448"/>
    </source>
</evidence>
<keyword evidence="11 14" id="KW-0472">Membrane</keyword>
<keyword evidence="13 14" id="KW-0998">Cell outer membrane</keyword>
<feature type="signal peptide" evidence="17">
    <location>
        <begin position="1"/>
        <end position="30"/>
    </location>
</feature>
<evidence type="ECO:0000313" key="21">
    <source>
        <dbReference type="Proteomes" id="UP000245216"/>
    </source>
</evidence>
<feature type="short sequence motif" description="TonB C-terminal box" evidence="15">
    <location>
        <begin position="735"/>
        <end position="752"/>
    </location>
</feature>
<keyword evidence="5" id="KW-0410">Iron transport</keyword>
<evidence type="ECO:0000256" key="8">
    <source>
        <dbReference type="ARBA" id="ARBA00023004"/>
    </source>
</evidence>
<dbReference type="InterPro" id="IPR037066">
    <property type="entry name" value="Plug_dom_sf"/>
</dbReference>
<keyword evidence="10 16" id="KW-0798">TonB box</keyword>
<gene>
    <name evidence="20" type="ORF">DF183_12435</name>
</gene>
<evidence type="ECO:0000256" key="14">
    <source>
        <dbReference type="PROSITE-ProRule" id="PRU01360"/>
    </source>
</evidence>
<keyword evidence="6 14" id="KW-0812">Transmembrane</keyword>
<dbReference type="Gene3D" id="2.170.130.10">
    <property type="entry name" value="TonB-dependent receptor, plug domain"/>
    <property type="match status" value="1"/>
</dbReference>
<keyword evidence="12 20" id="KW-0675">Receptor</keyword>
<evidence type="ECO:0000256" key="11">
    <source>
        <dbReference type="ARBA" id="ARBA00023136"/>
    </source>
</evidence>
<keyword evidence="8" id="KW-0408">Iron</keyword>
<dbReference type="InterPro" id="IPR010105">
    <property type="entry name" value="TonB_sidphr_rcpt"/>
</dbReference>
<dbReference type="GO" id="GO:0015344">
    <property type="term" value="F:siderophore uptake transmembrane transporter activity"/>
    <property type="evidence" value="ECO:0007669"/>
    <property type="project" value="TreeGrafter"/>
</dbReference>
<dbReference type="InterPro" id="IPR039426">
    <property type="entry name" value="TonB-dep_rcpt-like"/>
</dbReference>
<dbReference type="STRING" id="511.UZ73_12495"/>
<dbReference type="NCBIfam" id="NF010051">
    <property type="entry name" value="PRK13528.1"/>
    <property type="match status" value="1"/>
</dbReference>
<evidence type="ECO:0000313" key="20">
    <source>
        <dbReference type="EMBL" id="PWE13960.1"/>
    </source>
</evidence>
<evidence type="ECO:0000256" key="12">
    <source>
        <dbReference type="ARBA" id="ARBA00023170"/>
    </source>
</evidence>
<dbReference type="InterPro" id="IPR000531">
    <property type="entry name" value="Beta-barrel_TonB"/>
</dbReference>
<dbReference type="Gene3D" id="2.40.170.20">
    <property type="entry name" value="TonB-dependent receptor, beta-barrel domain"/>
    <property type="match status" value="1"/>
</dbReference>
<evidence type="ECO:0000259" key="18">
    <source>
        <dbReference type="Pfam" id="PF00593"/>
    </source>
</evidence>
<dbReference type="CDD" id="cd01347">
    <property type="entry name" value="ligand_gated_channel"/>
    <property type="match status" value="1"/>
</dbReference>
<dbReference type="InterPro" id="IPR058134">
    <property type="entry name" value="PirA/FepA/PfeA"/>
</dbReference>
<dbReference type="GO" id="GO:0044718">
    <property type="term" value="P:siderophore transmembrane transport"/>
    <property type="evidence" value="ECO:0007669"/>
    <property type="project" value="TreeGrafter"/>
</dbReference>
<evidence type="ECO:0000256" key="4">
    <source>
        <dbReference type="ARBA" id="ARBA00022452"/>
    </source>
</evidence>
<comment type="similarity">
    <text evidence="2 14 16">Belongs to the TonB-dependent receptor family.</text>
</comment>
<evidence type="ECO:0000256" key="7">
    <source>
        <dbReference type="ARBA" id="ARBA00022729"/>
    </source>
</evidence>
<dbReference type="PROSITE" id="PS01156">
    <property type="entry name" value="TONB_DEPENDENT_REC_2"/>
    <property type="match status" value="1"/>
</dbReference>
<feature type="domain" description="TonB-dependent receptor-like beta-barrel" evidence="18">
    <location>
        <begin position="309"/>
        <end position="718"/>
    </location>
</feature>
<dbReference type="NCBIfam" id="NF010048">
    <property type="entry name" value="PRK13524.1"/>
    <property type="match status" value="1"/>
</dbReference>
<dbReference type="SUPFAM" id="SSF56935">
    <property type="entry name" value="Porins"/>
    <property type="match status" value="1"/>
</dbReference>
<keyword evidence="9" id="KW-0406">Ion transport</keyword>